<dbReference type="CDD" id="cd02440">
    <property type="entry name" value="AdoMet_MTases"/>
    <property type="match status" value="1"/>
</dbReference>
<comment type="caution">
    <text evidence="7">The sequence shown here is derived from an EMBL/GenBank/DDBJ whole genome shotgun (WGS) entry which is preliminary data.</text>
</comment>
<comment type="subcellular location">
    <subcellularLocation>
        <location evidence="6">Cytoplasm</location>
    </subcellularLocation>
</comment>
<gene>
    <name evidence="6" type="primary">prmA</name>
    <name evidence="7" type="ORF">CH339_18975</name>
</gene>
<feature type="binding site" evidence="6">
    <location>
        <position position="153"/>
    </location>
    <ligand>
        <name>S-adenosyl-L-methionine</name>
        <dbReference type="ChEBI" id="CHEBI:59789"/>
    </ligand>
</feature>
<dbReference type="OrthoDB" id="9785995at2"/>
<evidence type="ECO:0000313" key="7">
    <source>
        <dbReference type="EMBL" id="RAI25231.1"/>
    </source>
</evidence>
<evidence type="ECO:0000256" key="2">
    <source>
        <dbReference type="ARBA" id="ARBA00022490"/>
    </source>
</evidence>
<dbReference type="PIRSF" id="PIRSF000401">
    <property type="entry name" value="RPL11_MTase"/>
    <property type="match status" value="1"/>
</dbReference>
<comment type="function">
    <text evidence="6">Methylates ribosomal protein L11.</text>
</comment>
<dbReference type="AlphaFoldDB" id="A0A327JH22"/>
<keyword evidence="7" id="KW-0689">Ribosomal protein</keyword>
<evidence type="ECO:0000256" key="5">
    <source>
        <dbReference type="ARBA" id="ARBA00022691"/>
    </source>
</evidence>
<feature type="binding site" evidence="6">
    <location>
        <position position="130"/>
    </location>
    <ligand>
        <name>S-adenosyl-L-methionine</name>
        <dbReference type="ChEBI" id="CHEBI:59789"/>
    </ligand>
</feature>
<proteinExistence type="inferred from homology"/>
<feature type="binding site" evidence="6">
    <location>
        <position position="222"/>
    </location>
    <ligand>
        <name>S-adenosyl-L-methionine</name>
        <dbReference type="ChEBI" id="CHEBI:59789"/>
    </ligand>
</feature>
<keyword evidence="3 6" id="KW-0489">Methyltransferase</keyword>
<dbReference type="RefSeq" id="WP_111435970.1">
    <property type="nucleotide sequence ID" value="NZ_JACIGG010000030.1"/>
</dbReference>
<feature type="binding site" evidence="6">
    <location>
        <position position="175"/>
    </location>
    <ligand>
        <name>S-adenosyl-L-methionine</name>
        <dbReference type="ChEBI" id="CHEBI:59789"/>
    </ligand>
</feature>
<dbReference type="Proteomes" id="UP000249299">
    <property type="component" value="Unassembled WGS sequence"/>
</dbReference>
<dbReference type="SUPFAM" id="SSF53335">
    <property type="entry name" value="S-adenosyl-L-methionine-dependent methyltransferases"/>
    <property type="match status" value="1"/>
</dbReference>
<keyword evidence="8" id="KW-1185">Reference proteome</keyword>
<dbReference type="PANTHER" id="PTHR43648">
    <property type="entry name" value="ELECTRON TRANSFER FLAVOPROTEIN BETA SUBUNIT LYSINE METHYLTRANSFERASE"/>
    <property type="match status" value="1"/>
</dbReference>
<comment type="similarity">
    <text evidence="1 6">Belongs to the methyltransferase superfamily. PrmA family.</text>
</comment>
<evidence type="ECO:0000256" key="4">
    <source>
        <dbReference type="ARBA" id="ARBA00022679"/>
    </source>
</evidence>
<reference evidence="7 8" key="1">
    <citation type="submission" date="2017-07" db="EMBL/GenBank/DDBJ databases">
        <title>Draft Genome Sequences of Select Purple Nonsulfur Bacteria.</title>
        <authorList>
            <person name="Lasarre B."/>
            <person name="Mckinlay J.B."/>
        </authorList>
    </citation>
    <scope>NUCLEOTIDE SEQUENCE [LARGE SCALE GENOMIC DNA]</scope>
    <source>
        <strain evidence="7 8">DSM 11290</strain>
    </source>
</reference>
<keyword evidence="5 6" id="KW-0949">S-adenosyl-L-methionine</keyword>
<dbReference type="EMBL" id="NPEV01000052">
    <property type="protein sequence ID" value="RAI25231.1"/>
    <property type="molecule type" value="Genomic_DNA"/>
</dbReference>
<dbReference type="EC" id="2.1.1.-" evidence="6"/>
<dbReference type="InterPro" id="IPR004498">
    <property type="entry name" value="Ribosomal_PrmA_MeTrfase"/>
</dbReference>
<dbReference type="NCBIfam" id="NF001784">
    <property type="entry name" value="PRK00517.2-1"/>
    <property type="match status" value="1"/>
</dbReference>
<keyword evidence="4 6" id="KW-0808">Transferase</keyword>
<dbReference type="InterPro" id="IPR029063">
    <property type="entry name" value="SAM-dependent_MTases_sf"/>
</dbReference>
<dbReference type="HAMAP" id="MF_00735">
    <property type="entry name" value="Methyltr_PrmA"/>
    <property type="match status" value="1"/>
</dbReference>
<evidence type="ECO:0000313" key="8">
    <source>
        <dbReference type="Proteomes" id="UP000249299"/>
    </source>
</evidence>
<dbReference type="GO" id="GO:0008276">
    <property type="term" value="F:protein methyltransferase activity"/>
    <property type="evidence" value="ECO:0007669"/>
    <property type="project" value="UniProtKB-UniRule"/>
</dbReference>
<keyword evidence="2 6" id="KW-0963">Cytoplasm</keyword>
<evidence type="ECO:0000256" key="1">
    <source>
        <dbReference type="ARBA" id="ARBA00009741"/>
    </source>
</evidence>
<dbReference type="PANTHER" id="PTHR43648:SF1">
    <property type="entry name" value="ELECTRON TRANSFER FLAVOPROTEIN BETA SUBUNIT LYSINE METHYLTRANSFERASE"/>
    <property type="match status" value="1"/>
</dbReference>
<comment type="catalytic activity">
    <reaction evidence="6">
        <text>L-lysyl-[protein] + 3 S-adenosyl-L-methionine = N(6),N(6),N(6)-trimethyl-L-lysyl-[protein] + 3 S-adenosyl-L-homocysteine + 3 H(+)</text>
        <dbReference type="Rhea" id="RHEA:54192"/>
        <dbReference type="Rhea" id="RHEA-COMP:9752"/>
        <dbReference type="Rhea" id="RHEA-COMP:13826"/>
        <dbReference type="ChEBI" id="CHEBI:15378"/>
        <dbReference type="ChEBI" id="CHEBI:29969"/>
        <dbReference type="ChEBI" id="CHEBI:57856"/>
        <dbReference type="ChEBI" id="CHEBI:59789"/>
        <dbReference type="ChEBI" id="CHEBI:61961"/>
    </reaction>
</comment>
<dbReference type="Pfam" id="PF06325">
    <property type="entry name" value="PrmA"/>
    <property type="match status" value="1"/>
</dbReference>
<dbReference type="GO" id="GO:0005840">
    <property type="term" value="C:ribosome"/>
    <property type="evidence" value="ECO:0007669"/>
    <property type="project" value="UniProtKB-KW"/>
</dbReference>
<evidence type="ECO:0000256" key="6">
    <source>
        <dbReference type="HAMAP-Rule" id="MF_00735"/>
    </source>
</evidence>
<sequence>MFRAVAYLSEQEARTLSAIFMEDETSGALASAALEESETRWFCEVLFDAAPEAATLDAYAHDMTGIEAAFQVSELPDIDWVAKSLEGLTAVTAGRFVVHGAHERASVPANAVGIEIEAGQAFGTGHHATTWGCLVAIDRLTRKRAYRHPLDLGCGSGVLAIGLAKVLRGKVLASDIDPVAVRVARGNARLNGASAFVTTVVAGGMRHRAIASATPFDLVVANILARPLRALAFDIAHAMAPGGDLILSGLRLADVRRIHATYRAAGFSRVAEIQRDGWATLVLRFGY</sequence>
<organism evidence="7 8">
    <name type="scientific">Rhodobium orientis</name>
    <dbReference type="NCBI Taxonomy" id="34017"/>
    <lineage>
        <taxon>Bacteria</taxon>
        <taxon>Pseudomonadati</taxon>
        <taxon>Pseudomonadota</taxon>
        <taxon>Alphaproteobacteria</taxon>
        <taxon>Hyphomicrobiales</taxon>
        <taxon>Rhodobiaceae</taxon>
        <taxon>Rhodobium</taxon>
    </lineage>
</organism>
<dbReference type="GO" id="GO:0005737">
    <property type="term" value="C:cytoplasm"/>
    <property type="evidence" value="ECO:0007669"/>
    <property type="project" value="UniProtKB-SubCell"/>
</dbReference>
<accession>A0A327JH22</accession>
<dbReference type="InterPro" id="IPR050078">
    <property type="entry name" value="Ribosomal_L11_MeTrfase_PrmA"/>
</dbReference>
<keyword evidence="7" id="KW-0687">Ribonucleoprotein</keyword>
<dbReference type="GO" id="GO:0032259">
    <property type="term" value="P:methylation"/>
    <property type="evidence" value="ECO:0007669"/>
    <property type="project" value="UniProtKB-KW"/>
</dbReference>
<name>A0A327JH22_9HYPH</name>
<dbReference type="Gene3D" id="3.40.50.150">
    <property type="entry name" value="Vaccinia Virus protein VP39"/>
    <property type="match status" value="1"/>
</dbReference>
<protein>
    <recommendedName>
        <fullName evidence="6">Ribosomal protein L11 methyltransferase</fullName>
        <shortName evidence="6">L11 Mtase</shortName>
        <ecNumber evidence="6">2.1.1.-</ecNumber>
    </recommendedName>
</protein>
<evidence type="ECO:0000256" key="3">
    <source>
        <dbReference type="ARBA" id="ARBA00022603"/>
    </source>
</evidence>